<feature type="region of interest" description="Disordered" evidence="1">
    <location>
        <begin position="148"/>
        <end position="167"/>
    </location>
</feature>
<feature type="compositionally biased region" description="Basic and acidic residues" evidence="1">
    <location>
        <begin position="1"/>
        <end position="19"/>
    </location>
</feature>
<dbReference type="EMBL" id="BAAABY010000023">
    <property type="protein sequence ID" value="GAA0463602.1"/>
    <property type="molecule type" value="Genomic_DNA"/>
</dbReference>
<feature type="region of interest" description="Disordered" evidence="1">
    <location>
        <begin position="45"/>
        <end position="88"/>
    </location>
</feature>
<name>A0ABN0ZZ60_9ACTN</name>
<keyword evidence="3" id="KW-1185">Reference proteome</keyword>
<feature type="region of interest" description="Disordered" evidence="1">
    <location>
        <begin position="1"/>
        <end position="25"/>
    </location>
</feature>
<evidence type="ECO:0000256" key="1">
    <source>
        <dbReference type="SAM" id="MobiDB-lite"/>
    </source>
</evidence>
<feature type="compositionally biased region" description="Low complexity" evidence="1">
    <location>
        <begin position="45"/>
        <end position="80"/>
    </location>
</feature>
<dbReference type="RefSeq" id="WP_346095378.1">
    <property type="nucleotide sequence ID" value="NZ_BAAABY010000023.1"/>
</dbReference>
<comment type="caution">
    <text evidence="2">The sequence shown here is derived from an EMBL/GenBank/DDBJ whole genome shotgun (WGS) entry which is preliminary data.</text>
</comment>
<evidence type="ECO:0000313" key="3">
    <source>
        <dbReference type="Proteomes" id="UP001500909"/>
    </source>
</evidence>
<gene>
    <name evidence="2" type="ORF">GCM10010361_29390</name>
</gene>
<protein>
    <recommendedName>
        <fullName evidence="4">Lipoprotein</fullName>
    </recommendedName>
</protein>
<sequence>MARPESGKTGRTSKTDKTGKTGKSSMGWAAAATLLAAAPLVAACSGTTSHSSSASHSSSPAPSGSASDNSGASSGDDSGAQEGGRPTVSSAVGAWVGAVIEKDAKQVCLLSVVPGSGSSPKAATPETCDASAMEKMAPGLKSMSTAFSPQNASGKPTVKVDAPTPEGDKAVVPTAKITVDGKPLRAIMLSRSHGVDPKSFTAKVETAKIDGKWYIGDFDMDSGHQTLRPQEQ</sequence>
<organism evidence="2 3">
    <name type="scientific">Streptomyces olivaceiscleroticus</name>
    <dbReference type="NCBI Taxonomy" id="68245"/>
    <lineage>
        <taxon>Bacteria</taxon>
        <taxon>Bacillati</taxon>
        <taxon>Actinomycetota</taxon>
        <taxon>Actinomycetes</taxon>
        <taxon>Kitasatosporales</taxon>
        <taxon>Streptomycetaceae</taxon>
        <taxon>Streptomyces</taxon>
    </lineage>
</organism>
<proteinExistence type="predicted"/>
<evidence type="ECO:0000313" key="2">
    <source>
        <dbReference type="EMBL" id="GAA0463602.1"/>
    </source>
</evidence>
<dbReference type="Proteomes" id="UP001500909">
    <property type="component" value="Unassembled WGS sequence"/>
</dbReference>
<evidence type="ECO:0008006" key="4">
    <source>
        <dbReference type="Google" id="ProtNLM"/>
    </source>
</evidence>
<accession>A0ABN0ZZ60</accession>
<reference evidence="2 3" key="1">
    <citation type="journal article" date="2019" name="Int. J. Syst. Evol. Microbiol.">
        <title>The Global Catalogue of Microorganisms (GCM) 10K type strain sequencing project: providing services to taxonomists for standard genome sequencing and annotation.</title>
        <authorList>
            <consortium name="The Broad Institute Genomics Platform"/>
            <consortium name="The Broad Institute Genome Sequencing Center for Infectious Disease"/>
            <person name="Wu L."/>
            <person name="Ma J."/>
        </authorList>
    </citation>
    <scope>NUCLEOTIDE SEQUENCE [LARGE SCALE GENOMIC DNA]</scope>
    <source>
        <strain evidence="2 3">JCM 4805</strain>
    </source>
</reference>